<dbReference type="PANTHER" id="PTHR43334:SF1">
    <property type="entry name" value="3-HYDROXYPROPIONATE--COA LIGASE [ADP-FORMING]"/>
    <property type="match status" value="1"/>
</dbReference>
<dbReference type="InterPro" id="IPR013815">
    <property type="entry name" value="ATP_grasp_subdomain_1"/>
</dbReference>
<reference evidence="8" key="1">
    <citation type="journal article" date="2017" name="Appl. Environ. Microbiol.">
        <title>Genomic Analysis of Calderihabitans maritimus KKC1, a Thermophilic, Hydrogenogenic, Carboxydotrophic Bacterium Isolated from Marine Sediment.</title>
        <authorList>
            <person name="Omae K."/>
            <person name="Yoneda Y."/>
            <person name="Fukuyama Y."/>
            <person name="Yoshida T."/>
            <person name="Sako Y."/>
        </authorList>
    </citation>
    <scope>NUCLEOTIDE SEQUENCE [LARGE SCALE GENOMIC DNA]</scope>
    <source>
        <strain evidence="8">KKC1</strain>
    </source>
</reference>
<organism evidence="7 8">
    <name type="scientific">Calderihabitans maritimus</name>
    <dbReference type="NCBI Taxonomy" id="1246530"/>
    <lineage>
        <taxon>Bacteria</taxon>
        <taxon>Bacillati</taxon>
        <taxon>Bacillota</taxon>
        <taxon>Clostridia</taxon>
        <taxon>Neomoorellales</taxon>
        <taxon>Calderihabitantaceae</taxon>
        <taxon>Calderihabitans</taxon>
    </lineage>
</organism>
<evidence type="ECO:0000313" key="7">
    <source>
        <dbReference type="EMBL" id="GAW93038.1"/>
    </source>
</evidence>
<dbReference type="Proteomes" id="UP000197032">
    <property type="component" value="Unassembled WGS sequence"/>
</dbReference>
<dbReference type="InterPro" id="IPR043938">
    <property type="entry name" value="Ligase_CoA_dom"/>
</dbReference>
<dbReference type="EMBL" id="BDGJ01000111">
    <property type="protein sequence ID" value="GAW93038.1"/>
    <property type="molecule type" value="Genomic_DNA"/>
</dbReference>
<sequence>MGYSIFNLAQEAGIGFTYIVSTGNEVDLHSLELLEYMVEDPDTRLLISYFEGIKDGRRFAEVAERALELGKPIVALKVGKTEVGQKAASSHTASMTGSETVFGAFFKQKGIIRVNDIEEILDIAYLYGRIPLPTGKGLGVVTTSGGAGILVADAAVEMGLSVPELDESVRAKINQVIPDYGSALNPVDVTAQVINDPQGFIQVLEAMLENPAIDALVIVVTMIAGAAGERLARDIVEVYRRSSKPVVVAWTAGDRLMENCFAILRKGDVPYFKSPVRCVKALGALMKYSAFRQEWLHSRTGVHEEVAATTTADLLNRAREILENTGDSLTEHEGKMLLAHYGIPVTEEEVVTTPEEALAVARRIGYPVAVKIDSPDILHKTEAKAIKLGISSDEQLLAAYREVLENARNYQPEARIDGVLIQEMVSGGTEVIVGMKNDSQFGPVLVFGLGGIFVEILKDVVLRVAPITRDEAYKMISSIKGYKILEGARGREPGDLKALAEVLVKVGQLAVDLGDVIGEIDINPLLVLPRGQGVKAVDALVIKK</sequence>
<evidence type="ECO:0000256" key="5">
    <source>
        <dbReference type="PROSITE-ProRule" id="PRU00409"/>
    </source>
</evidence>
<comment type="caution">
    <text evidence="7">The sequence shown here is derived from an EMBL/GenBank/DDBJ whole genome shotgun (WGS) entry which is preliminary data.</text>
</comment>
<name>A0A1Z5HUF4_9FIRM</name>
<dbReference type="InterPro" id="IPR051538">
    <property type="entry name" value="Acyl-CoA_Synth/Transferase"/>
</dbReference>
<dbReference type="AlphaFoldDB" id="A0A1Z5HUF4"/>
<protein>
    <submittedName>
        <fullName evidence="7">CoA-binding domain-containing protein</fullName>
    </submittedName>
</protein>
<evidence type="ECO:0000313" key="8">
    <source>
        <dbReference type="Proteomes" id="UP000197032"/>
    </source>
</evidence>
<dbReference type="FunFam" id="3.30.1490.20:FF:000020">
    <property type="entry name" value="Protein lysine acetyltransferase"/>
    <property type="match status" value="1"/>
</dbReference>
<dbReference type="InterPro" id="IPR011761">
    <property type="entry name" value="ATP-grasp"/>
</dbReference>
<dbReference type="Pfam" id="PF19045">
    <property type="entry name" value="Ligase_CoA_2"/>
    <property type="match status" value="1"/>
</dbReference>
<dbReference type="Gene3D" id="3.30.470.20">
    <property type="entry name" value="ATP-grasp fold, B domain"/>
    <property type="match status" value="1"/>
</dbReference>
<proteinExistence type="inferred from homology"/>
<dbReference type="PROSITE" id="PS50975">
    <property type="entry name" value="ATP_GRASP"/>
    <property type="match status" value="1"/>
</dbReference>
<dbReference type="Pfam" id="PF13607">
    <property type="entry name" value="Succ_CoA_lig"/>
    <property type="match status" value="1"/>
</dbReference>
<keyword evidence="1" id="KW-0436">Ligase</keyword>
<dbReference type="InterPro" id="IPR016102">
    <property type="entry name" value="Succinyl-CoA_synth-like"/>
</dbReference>
<dbReference type="SUPFAM" id="SSF52210">
    <property type="entry name" value="Succinyl-CoA synthetase domains"/>
    <property type="match status" value="2"/>
</dbReference>
<dbReference type="InterPro" id="IPR032875">
    <property type="entry name" value="Succ_CoA_lig_flav_dom"/>
</dbReference>
<dbReference type="GO" id="GO:0043758">
    <property type="term" value="F:acetate-CoA ligase (ADP-forming) activity"/>
    <property type="evidence" value="ECO:0007669"/>
    <property type="project" value="InterPro"/>
</dbReference>
<dbReference type="GO" id="GO:0046872">
    <property type="term" value="F:metal ion binding"/>
    <property type="evidence" value="ECO:0007669"/>
    <property type="project" value="InterPro"/>
</dbReference>
<accession>A0A1Z5HUF4</accession>
<evidence type="ECO:0000259" key="6">
    <source>
        <dbReference type="PROSITE" id="PS50975"/>
    </source>
</evidence>
<dbReference type="Gene3D" id="3.30.1490.20">
    <property type="entry name" value="ATP-grasp fold, A domain"/>
    <property type="match status" value="1"/>
</dbReference>
<dbReference type="PANTHER" id="PTHR43334">
    <property type="entry name" value="ACETATE--COA LIGASE [ADP-FORMING]"/>
    <property type="match status" value="1"/>
</dbReference>
<dbReference type="Pfam" id="PF13549">
    <property type="entry name" value="ATP-grasp_5"/>
    <property type="match status" value="1"/>
</dbReference>
<evidence type="ECO:0000256" key="1">
    <source>
        <dbReference type="ARBA" id="ARBA00022598"/>
    </source>
</evidence>
<dbReference type="Gene3D" id="3.40.50.261">
    <property type="entry name" value="Succinyl-CoA synthetase domains"/>
    <property type="match status" value="2"/>
</dbReference>
<evidence type="ECO:0000256" key="4">
    <source>
        <dbReference type="ARBA" id="ARBA00060888"/>
    </source>
</evidence>
<keyword evidence="8" id="KW-1185">Reference proteome</keyword>
<keyword evidence="3 5" id="KW-0067">ATP-binding</keyword>
<gene>
    <name evidence="7" type="ORF">KKC1_21790</name>
</gene>
<comment type="similarity">
    <text evidence="4">In the N-terminal section; belongs to the acetate CoA ligase alpha subunit family.</text>
</comment>
<keyword evidence="2 5" id="KW-0547">Nucleotide-binding</keyword>
<dbReference type="SUPFAM" id="SSF56059">
    <property type="entry name" value="Glutathione synthetase ATP-binding domain-like"/>
    <property type="match status" value="1"/>
</dbReference>
<evidence type="ECO:0000256" key="2">
    <source>
        <dbReference type="ARBA" id="ARBA00022741"/>
    </source>
</evidence>
<dbReference type="GO" id="GO:0005524">
    <property type="term" value="F:ATP binding"/>
    <property type="evidence" value="ECO:0007669"/>
    <property type="project" value="UniProtKB-UniRule"/>
</dbReference>
<dbReference type="OrthoDB" id="9807426at2"/>
<evidence type="ECO:0000256" key="3">
    <source>
        <dbReference type="ARBA" id="ARBA00022840"/>
    </source>
</evidence>
<feature type="domain" description="ATP-grasp" evidence="6">
    <location>
        <begin position="335"/>
        <end position="371"/>
    </location>
</feature>